<sequence>MKLLYLPYKKIMRTVGLLIIGFIIGAVFAQIKQGQIIDELYIEKKELENHVVDLQNTIERLEDSRKEKQALVVRDIEIFLEYDDEVVALELKSKVSDLLNNIIGEDVESINPNLIRSIVHNRTFVIEENRYQCNLEMLIIAETTKVYTTAKLLEAKDPSE</sequence>
<proteinExistence type="predicted"/>
<gene>
    <name evidence="3" type="ORF">PRVXT_002004</name>
</gene>
<protein>
    <recommendedName>
        <fullName evidence="2">Sporulation membrane protein YtrI C-terminal domain-containing protein</fullName>
    </recommendedName>
</protein>
<feature type="domain" description="Sporulation membrane protein YtrI C-terminal" evidence="2">
    <location>
        <begin position="84"/>
        <end position="151"/>
    </location>
</feature>
<feature type="coiled-coil region" evidence="1">
    <location>
        <begin position="37"/>
        <end position="74"/>
    </location>
</feature>
<evidence type="ECO:0000256" key="1">
    <source>
        <dbReference type="SAM" id="Coils"/>
    </source>
</evidence>
<reference evidence="3" key="2">
    <citation type="submission" date="2024-06" db="EMBL/GenBank/DDBJ databases">
        <authorList>
            <person name="Petrova K.O."/>
            <person name="Toshchakov S.V."/>
            <person name="Boltjanskaja Y.V."/>
            <person name="Kevbrin V."/>
        </authorList>
    </citation>
    <scope>NUCLEOTIDE SEQUENCE</scope>
    <source>
        <strain evidence="3">Z-910T</strain>
    </source>
</reference>
<dbReference type="InterPro" id="IPR058620">
    <property type="entry name" value="YtrI_C"/>
</dbReference>
<evidence type="ECO:0000259" key="2">
    <source>
        <dbReference type="Pfam" id="PF26347"/>
    </source>
</evidence>
<name>A0AAU7VJ32_9FIRM</name>
<reference evidence="3" key="1">
    <citation type="journal article" date="2013" name="Extremophiles">
        <title>Proteinivorax tanatarense gen. nov., sp. nov., an anaerobic, haloalkaliphilic, proteolytic bacterium isolated from a decaying algal bloom, and proposal of Proteinivoraceae fam. nov.</title>
        <authorList>
            <person name="Kevbrin V."/>
            <person name="Boltyanskaya Y."/>
            <person name="Zhilina T."/>
            <person name="Kolganova T."/>
            <person name="Lavrentjeva E."/>
            <person name="Kuznetsov B."/>
        </authorList>
    </citation>
    <scope>NUCLEOTIDE SEQUENCE</scope>
    <source>
        <strain evidence="3">Z-910T</strain>
    </source>
</reference>
<dbReference type="RefSeq" id="WP_350342746.1">
    <property type="nucleotide sequence ID" value="NZ_CP158367.1"/>
</dbReference>
<dbReference type="Pfam" id="PF26347">
    <property type="entry name" value="YtrI_sporulation"/>
    <property type="match status" value="1"/>
</dbReference>
<evidence type="ECO:0000313" key="3">
    <source>
        <dbReference type="EMBL" id="XBX73985.1"/>
    </source>
</evidence>
<keyword evidence="1" id="KW-0175">Coiled coil</keyword>
<organism evidence="3">
    <name type="scientific">Proteinivorax tanatarense</name>
    <dbReference type="NCBI Taxonomy" id="1260629"/>
    <lineage>
        <taxon>Bacteria</taxon>
        <taxon>Bacillati</taxon>
        <taxon>Bacillota</taxon>
        <taxon>Clostridia</taxon>
        <taxon>Eubacteriales</taxon>
        <taxon>Proteinivoracaceae</taxon>
        <taxon>Proteinivorax</taxon>
    </lineage>
</organism>
<dbReference type="AlphaFoldDB" id="A0AAU7VJ32"/>
<accession>A0AAU7VJ32</accession>
<dbReference type="EMBL" id="CP158367">
    <property type="protein sequence ID" value="XBX73985.1"/>
    <property type="molecule type" value="Genomic_DNA"/>
</dbReference>